<name>A0A0K2ZJR3_9XANT</name>
<organism evidence="2 3">
    <name type="scientific">Xanthomonas graminis pv. phlei</name>
    <dbReference type="NCBI Taxonomy" id="487906"/>
    <lineage>
        <taxon>Bacteria</taxon>
        <taxon>Pseudomonadati</taxon>
        <taxon>Pseudomonadota</taxon>
        <taxon>Gammaproteobacteria</taxon>
        <taxon>Lysobacterales</taxon>
        <taxon>Lysobacteraceae</taxon>
        <taxon>Xanthomonas</taxon>
        <taxon>Xanthomonas translucens group</taxon>
        <taxon>Xanthomonas graminis</taxon>
    </lineage>
</organism>
<dbReference type="Proteomes" id="UP000045978">
    <property type="component" value="Unassembled WGS sequence"/>
</dbReference>
<sequence length="92" mass="9750">MRTTSPFLLTGLAAALTLCALPALAQSQCDWTIGIGAHQVNPKSDNRTLAGGALPLRIDSHIKPTATLLRRPHRPARCVSHSYPAVREGANG</sequence>
<reference evidence="2 3" key="1">
    <citation type="submission" date="2015-07" db="EMBL/GenBank/DDBJ databases">
        <authorList>
            <person name="Noorani M."/>
        </authorList>
    </citation>
    <scope>NUCLEOTIDE SEQUENCE [LARGE SCALE GENOMIC DNA]</scope>
    <source>
        <strain evidence="2">LMG730</strain>
    </source>
</reference>
<feature type="signal peptide" evidence="1">
    <location>
        <begin position="1"/>
        <end position="25"/>
    </location>
</feature>
<protein>
    <recommendedName>
        <fullName evidence="4">Secreted protein</fullName>
    </recommendedName>
</protein>
<accession>A0A0K2ZJR3</accession>
<evidence type="ECO:0000313" key="2">
    <source>
        <dbReference type="EMBL" id="CTP83615.1"/>
    </source>
</evidence>
<gene>
    <name evidence="2" type="ORF">XTPLMG730_0514</name>
</gene>
<evidence type="ECO:0008006" key="4">
    <source>
        <dbReference type="Google" id="ProtNLM"/>
    </source>
</evidence>
<dbReference type="AlphaFoldDB" id="A0A0K2ZJR3"/>
<dbReference type="EMBL" id="CXOJ01000008">
    <property type="protein sequence ID" value="CTP83615.1"/>
    <property type="molecule type" value="Genomic_DNA"/>
</dbReference>
<evidence type="ECO:0000256" key="1">
    <source>
        <dbReference type="SAM" id="SignalP"/>
    </source>
</evidence>
<proteinExistence type="predicted"/>
<evidence type="ECO:0000313" key="3">
    <source>
        <dbReference type="Proteomes" id="UP000045978"/>
    </source>
</evidence>
<feature type="chain" id="PRO_5005492508" description="Secreted protein" evidence="1">
    <location>
        <begin position="26"/>
        <end position="92"/>
    </location>
</feature>
<dbReference type="RefSeq" id="WP_053837100.1">
    <property type="nucleotide sequence ID" value="NZ_CP076251.1"/>
</dbReference>
<keyword evidence="1" id="KW-0732">Signal</keyword>